<evidence type="ECO:0000313" key="9">
    <source>
        <dbReference type="Proteomes" id="UP000036850"/>
    </source>
</evidence>
<proteinExistence type="predicted"/>
<organism evidence="8 9">
    <name type="scientific">Pseudoalteromonas rubra</name>
    <dbReference type="NCBI Taxonomy" id="43658"/>
    <lineage>
        <taxon>Bacteria</taxon>
        <taxon>Pseudomonadati</taxon>
        <taxon>Pseudomonadota</taxon>
        <taxon>Gammaproteobacteria</taxon>
        <taxon>Alteromonadales</taxon>
        <taxon>Pseudoalteromonadaceae</taxon>
        <taxon>Pseudoalteromonas</taxon>
    </lineage>
</organism>
<dbReference type="EMBL" id="CP013612">
    <property type="protein sequence ID" value="ALU45791.1"/>
    <property type="molecule type" value="Genomic_DNA"/>
</dbReference>
<protein>
    <recommendedName>
        <fullName evidence="6">Glycosyltransferase 2-like domain-containing protein</fullName>
    </recommendedName>
</protein>
<dbReference type="PANTHER" id="PTHR43646:SF2">
    <property type="entry name" value="GLYCOSYLTRANSFERASE 2-LIKE DOMAIN-CONTAINING PROTEIN"/>
    <property type="match status" value="1"/>
</dbReference>
<dbReference type="AlphaFoldDB" id="A0A0L0EQ30"/>
<keyword evidence="5" id="KW-0472">Membrane</keyword>
<evidence type="ECO:0000256" key="5">
    <source>
        <dbReference type="ARBA" id="ARBA00023136"/>
    </source>
</evidence>
<reference evidence="7 10" key="3">
    <citation type="submission" date="2015-12" db="EMBL/GenBank/DDBJ databases">
        <title>Complete genome sequence of Pseudoalteromonas rubra SCSIO 6842, harboring a conjugative plasmid.</title>
        <authorList>
            <person name="Li B."/>
            <person name="Wang X."/>
        </authorList>
    </citation>
    <scope>NUCLEOTIDE SEQUENCE [LARGE SCALE GENOMIC DNA]</scope>
    <source>
        <strain evidence="7 10">SCSIO 6842</strain>
    </source>
</reference>
<dbReference type="EMBL" id="LFZX01000200">
    <property type="protein sequence ID" value="KNC66003.1"/>
    <property type="molecule type" value="Genomic_DNA"/>
</dbReference>
<dbReference type="InterPro" id="IPR029044">
    <property type="entry name" value="Nucleotide-diphossugar_trans"/>
</dbReference>
<keyword evidence="2" id="KW-1003">Cell membrane</keyword>
<dbReference type="Proteomes" id="UP000036850">
    <property type="component" value="Unassembled WGS sequence"/>
</dbReference>
<keyword evidence="3" id="KW-0328">Glycosyltransferase</keyword>
<evidence type="ECO:0000256" key="1">
    <source>
        <dbReference type="ARBA" id="ARBA00004236"/>
    </source>
</evidence>
<evidence type="ECO:0000256" key="2">
    <source>
        <dbReference type="ARBA" id="ARBA00022475"/>
    </source>
</evidence>
<evidence type="ECO:0000256" key="4">
    <source>
        <dbReference type="ARBA" id="ARBA00022679"/>
    </source>
</evidence>
<accession>A0A0L0EQ30</accession>
<evidence type="ECO:0000259" key="6">
    <source>
        <dbReference type="Pfam" id="PF00535"/>
    </source>
</evidence>
<dbReference type="KEGG" id="prr:AT705_22960"/>
<gene>
    <name evidence="8" type="ORF">AC626_19650</name>
    <name evidence="7" type="ORF">AT705_22960</name>
</gene>
<dbReference type="GO" id="GO:0005886">
    <property type="term" value="C:plasma membrane"/>
    <property type="evidence" value="ECO:0007669"/>
    <property type="project" value="UniProtKB-SubCell"/>
</dbReference>
<dbReference type="Gene3D" id="3.90.550.10">
    <property type="entry name" value="Spore Coat Polysaccharide Biosynthesis Protein SpsA, Chain A"/>
    <property type="match status" value="1"/>
</dbReference>
<dbReference type="Proteomes" id="UP000069015">
    <property type="component" value="Chromosome 2"/>
</dbReference>
<evidence type="ECO:0000313" key="10">
    <source>
        <dbReference type="Proteomes" id="UP000069015"/>
    </source>
</evidence>
<dbReference type="Pfam" id="PF00535">
    <property type="entry name" value="Glycos_transf_2"/>
    <property type="match status" value="1"/>
</dbReference>
<feature type="domain" description="Glycosyltransferase 2-like" evidence="6">
    <location>
        <begin position="3"/>
        <end position="122"/>
    </location>
</feature>
<reference evidence="8" key="2">
    <citation type="submission" date="2015-07" db="EMBL/GenBank/DDBJ databases">
        <title>MeaNS - Measles Nucleotide Surveillance Program.</title>
        <authorList>
            <person name="Tran T."/>
            <person name="Druce J."/>
        </authorList>
    </citation>
    <scope>NUCLEOTIDE SEQUENCE</scope>
    <source>
        <strain evidence="8">OCN096</strain>
    </source>
</reference>
<keyword evidence="4" id="KW-0808">Transferase</keyword>
<dbReference type="PATRIC" id="fig|43658.6.peg.3157"/>
<sequence length="227" mass="24711">MLSVILPAHNEAKTLAVTLPLLVEQLPLDAELIVVCDTCSDATVQVARAYTEQVFTISAGSAAAARNYGAAQASGSMLLFLDADTVCSAQLPAQIAQFAKDSHRAVYGTAPLKSDSGHWLGRFVATDINRFNQRHQSMGGNCFVSADLFKTVGGFNTRLLRGEDTDLGVRCQCEGGHYVWLSQSHFVHNERKFRTHGYLRYYGSLLLGGVLWQLSPRLYARSLGGQA</sequence>
<dbReference type="OrthoDB" id="9797391at2"/>
<dbReference type="GO" id="GO:0016757">
    <property type="term" value="F:glycosyltransferase activity"/>
    <property type="evidence" value="ECO:0007669"/>
    <property type="project" value="UniProtKB-KW"/>
</dbReference>
<name>A0A0L0EQ30_9GAMM</name>
<comment type="subcellular location">
    <subcellularLocation>
        <location evidence="1">Cell membrane</location>
    </subcellularLocation>
</comment>
<dbReference type="PANTHER" id="PTHR43646">
    <property type="entry name" value="GLYCOSYLTRANSFERASE"/>
    <property type="match status" value="1"/>
</dbReference>
<reference evidence="9" key="1">
    <citation type="submission" date="2015-07" db="EMBL/GenBank/DDBJ databases">
        <title>Draft genome sequence of a Pseudoalteromonas rubra strain, OCN096, isolated from Kaneohe Bay, Oahu, Hawaii.</title>
        <authorList>
            <person name="Beurmann S."/>
            <person name="Ushijima B."/>
            <person name="Belcaid M."/>
            <person name="Callahan S.M."/>
            <person name="Aeby G.S."/>
        </authorList>
    </citation>
    <scope>NUCLEOTIDE SEQUENCE [LARGE SCALE GENOMIC DNA]</scope>
    <source>
        <strain evidence="9">OCN096</strain>
    </source>
</reference>
<evidence type="ECO:0000313" key="7">
    <source>
        <dbReference type="EMBL" id="ALU45791.1"/>
    </source>
</evidence>
<evidence type="ECO:0000313" key="8">
    <source>
        <dbReference type="EMBL" id="KNC66003.1"/>
    </source>
</evidence>
<evidence type="ECO:0000256" key="3">
    <source>
        <dbReference type="ARBA" id="ARBA00022676"/>
    </source>
</evidence>
<dbReference type="RefSeq" id="WP_049865837.1">
    <property type="nucleotide sequence ID" value="NZ_CP013612.1"/>
</dbReference>
<dbReference type="InterPro" id="IPR001173">
    <property type="entry name" value="Glyco_trans_2-like"/>
</dbReference>
<dbReference type="SUPFAM" id="SSF53448">
    <property type="entry name" value="Nucleotide-diphospho-sugar transferases"/>
    <property type="match status" value="1"/>
</dbReference>